<evidence type="ECO:0000259" key="6">
    <source>
        <dbReference type="Pfam" id="PF22740"/>
    </source>
</evidence>
<dbReference type="OrthoDB" id="9784461at2"/>
<feature type="binding site" evidence="4">
    <location>
        <begin position="56"/>
        <end position="59"/>
    </location>
    <ligand>
        <name>GTP</name>
        <dbReference type="ChEBI" id="CHEBI:37565"/>
    </ligand>
</feature>
<dbReference type="AlphaFoldDB" id="A0A432WI66"/>
<evidence type="ECO:0000256" key="2">
    <source>
        <dbReference type="ARBA" id="ARBA00022840"/>
    </source>
</evidence>
<dbReference type="EMBL" id="PIPM01000005">
    <property type="protein sequence ID" value="RUO33445.1"/>
    <property type="molecule type" value="Genomic_DNA"/>
</dbReference>
<feature type="binding site" evidence="4">
    <location>
        <begin position="8"/>
        <end position="15"/>
    </location>
    <ligand>
        <name>ATP</name>
        <dbReference type="ChEBI" id="CHEBI:30616"/>
    </ligand>
</feature>
<dbReference type="PANTHER" id="PTHR30448:SF0">
    <property type="entry name" value="RNASE ADAPTER PROTEIN RAPZ"/>
    <property type="match status" value="1"/>
</dbReference>
<dbReference type="SUPFAM" id="SSF52540">
    <property type="entry name" value="P-loop containing nucleoside triphosphate hydrolases"/>
    <property type="match status" value="1"/>
</dbReference>
<proteinExistence type="inferred from homology"/>
<dbReference type="PIRSF" id="PIRSF005052">
    <property type="entry name" value="P-loopkin"/>
    <property type="match status" value="1"/>
</dbReference>
<name>A0A432WI66_9GAMM</name>
<dbReference type="NCBIfam" id="NF003828">
    <property type="entry name" value="PRK05416.1"/>
    <property type="match status" value="1"/>
</dbReference>
<comment type="caution">
    <text evidence="7">The sequence shown here is derived from an EMBL/GenBank/DDBJ whole genome shotgun (WGS) entry which is preliminary data.</text>
</comment>
<evidence type="ECO:0000256" key="1">
    <source>
        <dbReference type="ARBA" id="ARBA00022741"/>
    </source>
</evidence>
<dbReference type="Proteomes" id="UP000288405">
    <property type="component" value="Unassembled WGS sequence"/>
</dbReference>
<dbReference type="InterPro" id="IPR053930">
    <property type="entry name" value="RapZ-like_N"/>
</dbReference>
<dbReference type="PANTHER" id="PTHR30448">
    <property type="entry name" value="RNASE ADAPTER PROTEIN RAPZ"/>
    <property type="match status" value="1"/>
</dbReference>
<evidence type="ECO:0000313" key="8">
    <source>
        <dbReference type="Proteomes" id="UP000288405"/>
    </source>
</evidence>
<feature type="domain" description="RapZ-like N-terminal" evidence="5">
    <location>
        <begin position="1"/>
        <end position="154"/>
    </location>
</feature>
<evidence type="ECO:0000256" key="3">
    <source>
        <dbReference type="ARBA" id="ARBA00023134"/>
    </source>
</evidence>
<dbReference type="Pfam" id="PF03668">
    <property type="entry name" value="RapZ-like_N"/>
    <property type="match status" value="1"/>
</dbReference>
<evidence type="ECO:0000313" key="7">
    <source>
        <dbReference type="EMBL" id="RUO33445.1"/>
    </source>
</evidence>
<gene>
    <name evidence="7" type="ORF">CWE11_06270</name>
</gene>
<dbReference type="InterPro" id="IPR027417">
    <property type="entry name" value="P-loop_NTPase"/>
</dbReference>
<keyword evidence="1 4" id="KW-0547">Nucleotide-binding</keyword>
<reference evidence="7 8" key="1">
    <citation type="journal article" date="2011" name="Front. Microbiol.">
        <title>Genomic signatures of strain selection and enhancement in Bacillus atrophaeus var. globigii, a historical biowarfare simulant.</title>
        <authorList>
            <person name="Gibbons H.S."/>
            <person name="Broomall S.M."/>
            <person name="McNew L.A."/>
            <person name="Daligault H."/>
            <person name="Chapman C."/>
            <person name="Bruce D."/>
            <person name="Karavis M."/>
            <person name="Krepps M."/>
            <person name="McGregor P.A."/>
            <person name="Hong C."/>
            <person name="Park K.H."/>
            <person name="Akmal A."/>
            <person name="Feldman A."/>
            <person name="Lin J.S."/>
            <person name="Chang W.E."/>
            <person name="Higgs B.W."/>
            <person name="Demirev P."/>
            <person name="Lindquist J."/>
            <person name="Liem A."/>
            <person name="Fochler E."/>
            <person name="Read T.D."/>
            <person name="Tapia R."/>
            <person name="Johnson S."/>
            <person name="Bishop-Lilly K.A."/>
            <person name="Detter C."/>
            <person name="Han C."/>
            <person name="Sozhamannan S."/>
            <person name="Rosenzweig C.N."/>
            <person name="Skowronski E.W."/>
        </authorList>
    </citation>
    <scope>NUCLEOTIDE SEQUENCE [LARGE SCALE GENOMIC DNA]</scope>
    <source>
        <strain evidence="7 8">GYP-17</strain>
    </source>
</reference>
<organism evidence="7 8">
    <name type="scientific">Aliidiomarina sanyensis</name>
    <dbReference type="NCBI Taxonomy" id="1249555"/>
    <lineage>
        <taxon>Bacteria</taxon>
        <taxon>Pseudomonadati</taxon>
        <taxon>Pseudomonadota</taxon>
        <taxon>Gammaproteobacteria</taxon>
        <taxon>Alteromonadales</taxon>
        <taxon>Idiomarinaceae</taxon>
        <taxon>Aliidiomarina</taxon>
    </lineage>
</organism>
<keyword evidence="2 4" id="KW-0067">ATP-binding</keyword>
<evidence type="ECO:0000256" key="4">
    <source>
        <dbReference type="HAMAP-Rule" id="MF_00636"/>
    </source>
</evidence>
<dbReference type="InterPro" id="IPR005337">
    <property type="entry name" value="RapZ-like"/>
</dbReference>
<dbReference type="GO" id="GO:0005525">
    <property type="term" value="F:GTP binding"/>
    <property type="evidence" value="ECO:0007669"/>
    <property type="project" value="UniProtKB-UniRule"/>
</dbReference>
<dbReference type="RefSeq" id="WP_126776754.1">
    <property type="nucleotide sequence ID" value="NZ_PIPM01000005.1"/>
</dbReference>
<dbReference type="HAMAP" id="MF_00636">
    <property type="entry name" value="RapZ_like"/>
    <property type="match status" value="1"/>
</dbReference>
<feature type="domain" description="RapZ C-terminal" evidence="6">
    <location>
        <begin position="161"/>
        <end position="279"/>
    </location>
</feature>
<dbReference type="InterPro" id="IPR053931">
    <property type="entry name" value="RapZ_C"/>
</dbReference>
<keyword evidence="8" id="KW-1185">Reference proteome</keyword>
<sequence>MQLIVVSGRSGSGKTVALRALEDLGFYCVDNLPIELLPTLVHATSDRYESVAVSIDVRNLGTGAADLHDALEFLPDKIKPEILFIDATDDILIRRYGETRRMHPLSKGALTLADAIQSEGELLEPLAAMATWRIDSSGLNVHELITQVTERILGREENQLMLVFMSFGFKHGVPPTADTVFDARILPNPHWEPTLRPFSGKDDPVQHYLGNQELVTKFIYQVENFVGTWLPYFQRSNRSYLTIAIGCTGGQHRSVYIAEKLAESFANQHSSVRVKHRELDKKKNATA</sequence>
<dbReference type="GO" id="GO:0005524">
    <property type="term" value="F:ATP binding"/>
    <property type="evidence" value="ECO:0007669"/>
    <property type="project" value="UniProtKB-UniRule"/>
</dbReference>
<dbReference type="Pfam" id="PF22740">
    <property type="entry name" value="PapZ_C"/>
    <property type="match status" value="1"/>
</dbReference>
<accession>A0A432WI66</accession>
<protein>
    <submittedName>
        <fullName evidence="7">RNase adapter RapZ</fullName>
    </submittedName>
</protein>
<evidence type="ECO:0000259" key="5">
    <source>
        <dbReference type="Pfam" id="PF03668"/>
    </source>
</evidence>
<keyword evidence="3 4" id="KW-0342">GTP-binding</keyword>